<organism evidence="2 3">
    <name type="scientific">Extremus antarcticus</name>
    <dbReference type="NCBI Taxonomy" id="702011"/>
    <lineage>
        <taxon>Eukaryota</taxon>
        <taxon>Fungi</taxon>
        <taxon>Dikarya</taxon>
        <taxon>Ascomycota</taxon>
        <taxon>Pezizomycotina</taxon>
        <taxon>Dothideomycetes</taxon>
        <taxon>Dothideomycetidae</taxon>
        <taxon>Mycosphaerellales</taxon>
        <taxon>Extremaceae</taxon>
        <taxon>Extremus</taxon>
    </lineage>
</organism>
<accession>A0AAJ0G940</accession>
<evidence type="ECO:0000313" key="2">
    <source>
        <dbReference type="EMBL" id="KAK3052988.1"/>
    </source>
</evidence>
<keyword evidence="3" id="KW-1185">Reference proteome</keyword>
<dbReference type="AlphaFoldDB" id="A0AAJ0G940"/>
<evidence type="ECO:0000313" key="3">
    <source>
        <dbReference type="Proteomes" id="UP001271007"/>
    </source>
</evidence>
<dbReference type="Proteomes" id="UP001271007">
    <property type="component" value="Unassembled WGS sequence"/>
</dbReference>
<dbReference type="EMBL" id="JAWDJX010000018">
    <property type="protein sequence ID" value="KAK3052988.1"/>
    <property type="molecule type" value="Genomic_DNA"/>
</dbReference>
<keyword evidence="1" id="KW-1133">Transmembrane helix</keyword>
<feature type="transmembrane region" description="Helical" evidence="1">
    <location>
        <begin position="6"/>
        <end position="23"/>
    </location>
</feature>
<proteinExistence type="predicted"/>
<reference evidence="2" key="1">
    <citation type="submission" date="2023-04" db="EMBL/GenBank/DDBJ databases">
        <title>Black Yeasts Isolated from many extreme environments.</title>
        <authorList>
            <person name="Coleine C."/>
            <person name="Stajich J.E."/>
            <person name="Selbmann L."/>
        </authorList>
    </citation>
    <scope>NUCLEOTIDE SEQUENCE</scope>
    <source>
        <strain evidence="2">CCFEE 5312</strain>
    </source>
</reference>
<gene>
    <name evidence="2" type="ORF">LTR09_006052</name>
</gene>
<name>A0AAJ0G940_9PEZI</name>
<sequence length="226" mass="25537">MPKPYWIGIAISIISQIMLQWLVRIHYFGKSDYTPFNAASHLASWCFEGNTSENKKWLTATRKLFEAGRDSDSLRLADEELVRCMVEDVYHILRPAMGVEWRSDYRANHTKVFAAAQALWRRLVAQQAVYEFEMILAVAKDTTGTFQTEIFWMTGVHRTGDDINLDGRPLALSVFPAIYKVLESKGEDDTASPSAVGAVSIRRSTDRSLGKFTHCHRESQSGAQDG</sequence>
<keyword evidence="1" id="KW-0472">Membrane</keyword>
<keyword evidence="1" id="KW-0812">Transmembrane</keyword>
<comment type="caution">
    <text evidence="2">The sequence shown here is derived from an EMBL/GenBank/DDBJ whole genome shotgun (WGS) entry which is preliminary data.</text>
</comment>
<evidence type="ECO:0000256" key="1">
    <source>
        <dbReference type="SAM" id="Phobius"/>
    </source>
</evidence>
<protein>
    <submittedName>
        <fullName evidence="2">Uncharacterized protein</fullName>
    </submittedName>
</protein>